<dbReference type="InterPro" id="IPR051801">
    <property type="entry name" value="GH28_Enzymes"/>
</dbReference>
<proteinExistence type="inferred from homology"/>
<sequence length="473" mass="51877">MNLTKYLKLFGFLIVLGPLVSCNVNNKLYNVNDFGAVGDSTIINTKAIQSAIDACSKNGGGTVLISKGIYISGTVLLKNNVTLHIDENSKLVGSSNPIDYQSIDTFIDATGQERGTCLIGAMNAKNIGIVGKGIIDGNGAAFLQKNLIQKMKTLGIEETKNFGKNRPFLLRFVKSSKINLKDITLKQAAAWACHFYQSNSIIVNNITIYNHANKNNDGIDLDSSHDAVITHCNINSEDDAICIKSTSPLPTYNVKIDNCNLKSDWGAIKFGTESMGDFYNIDIRNSKVYDTKGGGIKILSVDGANIHNITIDSIEMNNVDMPIFIRLGERLRTYRDSEIQPVGSITDIKISNVNAVTRSLEHSRVNPPTGIFITGTPNHKIGTINLENIKIKLPGGGLKANVVEVLEDEKKYPEFTFFGVLPAYGIYGRHIENLNIGTTTFNIATKDERKSIIFDDVESHVIDRSKLKAIINE</sequence>
<dbReference type="InterPro" id="IPR000743">
    <property type="entry name" value="Glyco_hydro_28"/>
</dbReference>
<organism evidence="5 6">
    <name type="scientific">Flavivirga rizhaonensis</name>
    <dbReference type="NCBI Taxonomy" id="2559571"/>
    <lineage>
        <taxon>Bacteria</taxon>
        <taxon>Pseudomonadati</taxon>
        <taxon>Bacteroidota</taxon>
        <taxon>Flavobacteriia</taxon>
        <taxon>Flavobacteriales</taxon>
        <taxon>Flavobacteriaceae</taxon>
        <taxon>Flavivirga</taxon>
    </lineage>
</organism>
<dbReference type="InterPro" id="IPR012334">
    <property type="entry name" value="Pectin_lyas_fold"/>
</dbReference>
<evidence type="ECO:0000313" key="5">
    <source>
        <dbReference type="EMBL" id="TGV00978.1"/>
    </source>
</evidence>
<dbReference type="GO" id="GO:0005975">
    <property type="term" value="P:carbohydrate metabolic process"/>
    <property type="evidence" value="ECO:0007669"/>
    <property type="project" value="InterPro"/>
</dbReference>
<dbReference type="InterPro" id="IPR011050">
    <property type="entry name" value="Pectin_lyase_fold/virulence"/>
</dbReference>
<dbReference type="AlphaFoldDB" id="A0A4S1DU67"/>
<dbReference type="Proteomes" id="UP000307602">
    <property type="component" value="Unassembled WGS sequence"/>
</dbReference>
<keyword evidence="6" id="KW-1185">Reference proteome</keyword>
<comment type="caution">
    <text evidence="5">The sequence shown here is derived from an EMBL/GenBank/DDBJ whole genome shotgun (WGS) entry which is preliminary data.</text>
</comment>
<keyword evidence="3 4" id="KW-0326">Glycosidase</keyword>
<name>A0A4S1DU67_9FLAO</name>
<accession>A0A4S1DU67</accession>
<dbReference type="Pfam" id="PF00295">
    <property type="entry name" value="Glyco_hydro_28"/>
    <property type="match status" value="1"/>
</dbReference>
<dbReference type="PANTHER" id="PTHR31339:SF9">
    <property type="entry name" value="PLASMIN AND FIBRONECTIN-BINDING PROTEIN A"/>
    <property type="match status" value="1"/>
</dbReference>
<dbReference type="Gene3D" id="2.160.20.10">
    <property type="entry name" value="Single-stranded right-handed beta-helix, Pectin lyase-like"/>
    <property type="match status" value="1"/>
</dbReference>
<gene>
    <name evidence="5" type="ORF">EM932_17485</name>
</gene>
<dbReference type="RefSeq" id="WP_135878499.1">
    <property type="nucleotide sequence ID" value="NZ_SRSO01000030.1"/>
</dbReference>
<comment type="similarity">
    <text evidence="1 4">Belongs to the glycosyl hydrolase 28 family.</text>
</comment>
<evidence type="ECO:0000256" key="1">
    <source>
        <dbReference type="ARBA" id="ARBA00008834"/>
    </source>
</evidence>
<keyword evidence="2 4" id="KW-0378">Hydrolase</keyword>
<dbReference type="PANTHER" id="PTHR31339">
    <property type="entry name" value="PECTIN LYASE-RELATED"/>
    <property type="match status" value="1"/>
</dbReference>
<reference evidence="5 6" key="1">
    <citation type="submission" date="2019-04" db="EMBL/GenBank/DDBJ databases">
        <authorList>
            <person name="Liu A."/>
        </authorList>
    </citation>
    <scope>NUCLEOTIDE SEQUENCE [LARGE SCALE GENOMIC DNA]</scope>
    <source>
        <strain evidence="5 6">RZ03</strain>
    </source>
</reference>
<dbReference type="SUPFAM" id="SSF51126">
    <property type="entry name" value="Pectin lyase-like"/>
    <property type="match status" value="1"/>
</dbReference>
<dbReference type="SMART" id="SM00710">
    <property type="entry name" value="PbH1"/>
    <property type="match status" value="6"/>
</dbReference>
<dbReference type="GO" id="GO:0004650">
    <property type="term" value="F:polygalacturonase activity"/>
    <property type="evidence" value="ECO:0007669"/>
    <property type="project" value="InterPro"/>
</dbReference>
<dbReference type="EMBL" id="SRSO01000030">
    <property type="protein sequence ID" value="TGV00978.1"/>
    <property type="molecule type" value="Genomic_DNA"/>
</dbReference>
<protein>
    <submittedName>
        <fullName evidence="5">Glycoside hydrolase family 28 protein</fullName>
    </submittedName>
</protein>
<evidence type="ECO:0000256" key="2">
    <source>
        <dbReference type="ARBA" id="ARBA00022801"/>
    </source>
</evidence>
<evidence type="ECO:0000256" key="3">
    <source>
        <dbReference type="ARBA" id="ARBA00023295"/>
    </source>
</evidence>
<evidence type="ECO:0000256" key="4">
    <source>
        <dbReference type="RuleBase" id="RU361169"/>
    </source>
</evidence>
<dbReference type="InterPro" id="IPR006626">
    <property type="entry name" value="PbH1"/>
</dbReference>
<dbReference type="OrthoDB" id="9795222at2"/>
<evidence type="ECO:0000313" key="6">
    <source>
        <dbReference type="Proteomes" id="UP000307602"/>
    </source>
</evidence>